<evidence type="ECO:0000259" key="17">
    <source>
        <dbReference type="Pfam" id="PF02896"/>
    </source>
</evidence>
<feature type="binding site" evidence="13">
    <location>
        <position position="593"/>
    </location>
    <ligand>
        <name>substrate</name>
    </ligand>
</feature>
<dbReference type="NCBIfam" id="TIGR01828">
    <property type="entry name" value="pyru_phos_dikin"/>
    <property type="match status" value="1"/>
</dbReference>
<dbReference type="GO" id="GO:0050242">
    <property type="term" value="F:pyruvate, phosphate dikinase activity"/>
    <property type="evidence" value="ECO:0007669"/>
    <property type="project" value="UniProtKB-UniRule"/>
</dbReference>
<dbReference type="PIRSF" id="PIRSF000853">
    <property type="entry name" value="PPDK"/>
    <property type="match status" value="1"/>
</dbReference>
<dbReference type="InterPro" id="IPR040442">
    <property type="entry name" value="Pyrv_kinase-like_dom_sf"/>
</dbReference>
<dbReference type="InterPro" id="IPR013815">
    <property type="entry name" value="ATP_grasp_subdomain_1"/>
</dbReference>
<dbReference type="EC" id="2.7.9.1" evidence="3 11"/>
<protein>
    <recommendedName>
        <fullName evidence="4 11">Pyruvate, phosphate dikinase</fullName>
        <ecNumber evidence="3 11">2.7.9.1</ecNumber>
    </recommendedName>
</protein>
<evidence type="ECO:0000256" key="5">
    <source>
        <dbReference type="ARBA" id="ARBA00022679"/>
    </source>
</evidence>
<dbReference type="Gene3D" id="3.30.1490.20">
    <property type="entry name" value="ATP-grasp fold, A domain"/>
    <property type="match status" value="1"/>
</dbReference>
<feature type="binding site" evidence="13">
    <location>
        <position position="804"/>
    </location>
    <ligand>
        <name>substrate</name>
    </ligand>
</feature>
<dbReference type="InterPro" id="IPR018274">
    <property type="entry name" value="PEP_util_AS"/>
</dbReference>
<evidence type="ECO:0000259" key="15">
    <source>
        <dbReference type="Pfam" id="PF00391"/>
    </source>
</evidence>
<dbReference type="AlphaFoldDB" id="A0A173W7K5"/>
<dbReference type="NCBIfam" id="NF004531">
    <property type="entry name" value="PRK05878.1"/>
    <property type="match status" value="1"/>
</dbReference>
<evidence type="ECO:0000313" key="19">
    <source>
        <dbReference type="Proteomes" id="UP000095468"/>
    </source>
</evidence>
<evidence type="ECO:0000256" key="1">
    <source>
        <dbReference type="ARBA" id="ARBA00001946"/>
    </source>
</evidence>
<evidence type="ECO:0000256" key="9">
    <source>
        <dbReference type="ARBA" id="ARBA00022840"/>
    </source>
</evidence>
<reference evidence="18 19" key="1">
    <citation type="submission" date="2015-09" db="EMBL/GenBank/DDBJ databases">
        <authorList>
            <consortium name="Pathogen Informatics"/>
        </authorList>
    </citation>
    <scope>NUCLEOTIDE SEQUENCE [LARGE SCALE GENOMIC DNA]</scope>
    <source>
        <strain evidence="18 19">2789STDY5608823</strain>
    </source>
</reference>
<comment type="similarity">
    <text evidence="2 11">Belongs to the PEP-utilizing enzyme family.</text>
</comment>
<dbReference type="GO" id="GO:0016301">
    <property type="term" value="F:kinase activity"/>
    <property type="evidence" value="ECO:0007669"/>
    <property type="project" value="UniProtKB-UniRule"/>
</dbReference>
<evidence type="ECO:0000256" key="14">
    <source>
        <dbReference type="PIRSR" id="PIRSR000853-3"/>
    </source>
</evidence>
<keyword evidence="10 14" id="KW-0460">Magnesium</keyword>
<dbReference type="SUPFAM" id="SSF52009">
    <property type="entry name" value="Phosphohistidine domain"/>
    <property type="match status" value="1"/>
</dbReference>
<feature type="domain" description="PEP-utilising enzyme C-terminal" evidence="17">
    <location>
        <begin position="563"/>
        <end position="909"/>
    </location>
</feature>
<dbReference type="InterPro" id="IPR015813">
    <property type="entry name" value="Pyrv/PenolPyrv_kinase-like_dom"/>
</dbReference>
<evidence type="ECO:0000256" key="13">
    <source>
        <dbReference type="PIRSR" id="PIRSR000853-2"/>
    </source>
</evidence>
<feature type="active site" description="Tele-phosphohistidine intermediate" evidence="12">
    <location>
        <position position="478"/>
    </location>
</feature>
<dbReference type="Pfam" id="PF00391">
    <property type="entry name" value="PEP-utilizers"/>
    <property type="match status" value="1"/>
</dbReference>
<feature type="active site" description="Proton donor" evidence="12">
    <location>
        <position position="869"/>
    </location>
</feature>
<dbReference type="Pfam" id="PF02896">
    <property type="entry name" value="PEP-utilizers_C"/>
    <property type="match status" value="1"/>
</dbReference>
<evidence type="ECO:0000256" key="3">
    <source>
        <dbReference type="ARBA" id="ARBA00011994"/>
    </source>
</evidence>
<evidence type="ECO:0000256" key="10">
    <source>
        <dbReference type="ARBA" id="ARBA00022842"/>
    </source>
</evidence>
<dbReference type="PROSITE" id="PS00370">
    <property type="entry name" value="PEP_ENZYMES_PHOS_SITE"/>
    <property type="match status" value="1"/>
</dbReference>
<dbReference type="Gene3D" id="1.20.80.30">
    <property type="match status" value="1"/>
</dbReference>
<feature type="domain" description="Pyruvate phosphate dikinase AMP/ATP-binding" evidence="16">
    <location>
        <begin position="328"/>
        <end position="381"/>
    </location>
</feature>
<evidence type="ECO:0000259" key="16">
    <source>
        <dbReference type="Pfam" id="PF01326"/>
    </source>
</evidence>
<keyword evidence="18" id="KW-0670">Pyruvate</keyword>
<dbReference type="InterPro" id="IPR002192">
    <property type="entry name" value="PPDK_AMP/ATP-bd"/>
</dbReference>
<dbReference type="InterPro" id="IPR036637">
    <property type="entry name" value="Phosphohistidine_dom_sf"/>
</dbReference>
<evidence type="ECO:0000256" key="6">
    <source>
        <dbReference type="ARBA" id="ARBA00022723"/>
    </source>
</evidence>
<evidence type="ECO:0000256" key="2">
    <source>
        <dbReference type="ARBA" id="ARBA00007837"/>
    </source>
</evidence>
<feature type="binding site" evidence="14">
    <location>
        <position position="807"/>
    </location>
    <ligand>
        <name>Mg(2+)</name>
        <dbReference type="ChEBI" id="CHEBI:18420"/>
    </ligand>
</feature>
<evidence type="ECO:0000256" key="11">
    <source>
        <dbReference type="PIRNR" id="PIRNR000853"/>
    </source>
</evidence>
<dbReference type="SUPFAM" id="SSF51621">
    <property type="entry name" value="Phosphoenolpyruvate/pyruvate domain"/>
    <property type="match status" value="1"/>
</dbReference>
<dbReference type="Pfam" id="PF01326">
    <property type="entry name" value="PPDK_N"/>
    <property type="match status" value="3"/>
</dbReference>
<dbReference type="PANTHER" id="PTHR22931">
    <property type="entry name" value="PHOSPHOENOLPYRUVATE DIKINASE-RELATED"/>
    <property type="match status" value="1"/>
</dbReference>
<feature type="binding site" evidence="13">
    <location>
        <position position="806"/>
    </location>
    <ligand>
        <name>substrate</name>
    </ligand>
</feature>
<feature type="domain" description="Pyruvate phosphate dikinase AMP/ATP-binding" evidence="16">
    <location>
        <begin position="74"/>
        <end position="312"/>
    </location>
</feature>
<evidence type="ECO:0000256" key="8">
    <source>
        <dbReference type="ARBA" id="ARBA00022777"/>
    </source>
</evidence>
<comment type="catalytic activity">
    <reaction evidence="11">
        <text>pyruvate + phosphate + ATP = phosphoenolpyruvate + AMP + diphosphate + H(+)</text>
        <dbReference type="Rhea" id="RHEA:10756"/>
        <dbReference type="ChEBI" id="CHEBI:15361"/>
        <dbReference type="ChEBI" id="CHEBI:15378"/>
        <dbReference type="ChEBI" id="CHEBI:30616"/>
        <dbReference type="ChEBI" id="CHEBI:33019"/>
        <dbReference type="ChEBI" id="CHEBI:43474"/>
        <dbReference type="ChEBI" id="CHEBI:58702"/>
        <dbReference type="ChEBI" id="CHEBI:456215"/>
        <dbReference type="EC" id="2.7.9.1"/>
    </reaction>
</comment>
<dbReference type="EMBL" id="CYYP01000001">
    <property type="protein sequence ID" value="CUN35452.1"/>
    <property type="molecule type" value="Genomic_DNA"/>
</dbReference>
<keyword evidence="8 18" id="KW-0418">Kinase</keyword>
<dbReference type="InterPro" id="IPR008279">
    <property type="entry name" value="PEP-util_enz_mobile_dom"/>
</dbReference>
<feature type="binding site" evidence="14">
    <location>
        <position position="783"/>
    </location>
    <ligand>
        <name>Mg(2+)</name>
        <dbReference type="ChEBI" id="CHEBI:18420"/>
    </ligand>
</feature>
<dbReference type="Gene3D" id="3.20.20.60">
    <property type="entry name" value="Phosphoenolpyruvate-binding domains"/>
    <property type="match status" value="1"/>
</dbReference>
<feature type="binding site" evidence="13">
    <location>
        <position position="783"/>
    </location>
    <ligand>
        <name>substrate</name>
    </ligand>
</feature>
<sequence length="916" mass="99545">MSDCKRVFRFGTDAQGTCVTEGDKSMNFVLGGKGANLAEMSRIGLPVPGGFTITCQTCVEYSGAGNVWPGGALDEIVAAEADLEARCGKKLGDASDPLLVSVRSGAPFSMPGMMDTVLNLGLNDDSVQGLIAQTQNPRFAWDSYRRFIQMFSNVVMGVDADLFENALTQARLVAGVRVDSELSAEDLQELVETFKGIFSENVDASLYPELEIADGKPVFPHDPELQLRLAIQAVFGSWMNERACIYRKQHGISDDLGTAVNVQAMAFGNKGETSATGVAFTRNPADGTKEFYGDFLVNAQGEDVVAGIRNTEPIADLKTTPGLESAGEELERVFLTLEDHYRDMCDIEFTIEQGKLWMLQTRVGKRTATAALRIAIEMVEEGLITREEAVSRIDPAQFDQLLHPQFDASKKYEALASGLNASPGAAVGEVVFSSDDAVTRSAEGRKVILVRWETNPDDLKGMVAAEGILTSHGGKTSHAAVIARGMGTPCVCGVERFHIDAAEKVVRIEGSDRVLHEGDVISIDGTQGIVVDGPVDLVSAELTGDLDTILSWADEIRLDETCGHANHVRVNADNPEDAELALEFGAEAIGLCRTEHMFLGDRKNIIQSFILSDDEAVKRQALADLLKVQTEDFLAMFKTMSGRDVVVRLLDPPLHEFLDNPRELEVAITKKEAAGASEEELAVLRARLRRIDGMVESNPMLGLRGVRLSVVFSDLPLMQVRAVATAAARLIKEGVDPRPEIMVPLVSITAEHVQTCEVIERVIAEVSDEEGVELNIPVGTMLELPRACMVADEIAHYADFFCFGTNDLTQTTFGFSRDDAEAKFIPLYMHKKILEDNPFETIDTAVLELVRLAVEKGRATNPDMHFGVCGEHGGDPKSIKGLFNVADVDYVSCSPYRVPLARLAAAQAKLEAKRSA</sequence>
<keyword evidence="5 18" id="KW-0808">Transferase</keyword>
<feature type="domain" description="PEP-utilising enzyme mobile" evidence="15">
    <location>
        <begin position="446"/>
        <end position="528"/>
    </location>
</feature>
<keyword evidence="7" id="KW-0547">Nucleotide-binding</keyword>
<dbReference type="InterPro" id="IPR010121">
    <property type="entry name" value="Pyruvate_phosphate_dikinase"/>
</dbReference>
<dbReference type="Gene3D" id="3.50.30.10">
    <property type="entry name" value="Phosphohistidine domain"/>
    <property type="match status" value="1"/>
</dbReference>
<evidence type="ECO:0000256" key="12">
    <source>
        <dbReference type="PIRSR" id="PIRSR000853-1"/>
    </source>
</evidence>
<dbReference type="GO" id="GO:0005524">
    <property type="term" value="F:ATP binding"/>
    <property type="evidence" value="ECO:0007669"/>
    <property type="project" value="UniProtKB-UniRule"/>
</dbReference>
<proteinExistence type="inferred from homology"/>
<dbReference type="Gene3D" id="3.30.470.20">
    <property type="entry name" value="ATP-grasp fold, B domain"/>
    <property type="match status" value="1"/>
</dbReference>
<evidence type="ECO:0000256" key="7">
    <source>
        <dbReference type="ARBA" id="ARBA00022741"/>
    </source>
</evidence>
<feature type="domain" description="Pyruvate phosphate dikinase AMP/ATP-binding" evidence="16">
    <location>
        <begin position="30"/>
        <end position="64"/>
    </location>
</feature>
<dbReference type="RefSeq" id="WP_055285130.1">
    <property type="nucleotide sequence ID" value="NZ_CYYP01000001.1"/>
</dbReference>
<feature type="binding site" evidence="13">
    <location>
        <position position="648"/>
    </location>
    <ligand>
        <name>substrate</name>
    </ligand>
</feature>
<keyword evidence="9" id="KW-0067">ATP-binding</keyword>
<dbReference type="Proteomes" id="UP000095468">
    <property type="component" value="Unassembled WGS sequence"/>
</dbReference>
<dbReference type="InterPro" id="IPR000121">
    <property type="entry name" value="PEP_util_C"/>
</dbReference>
<organism evidence="18 19">
    <name type="scientific">Collinsella aerofaciens</name>
    <dbReference type="NCBI Taxonomy" id="74426"/>
    <lineage>
        <taxon>Bacteria</taxon>
        <taxon>Bacillati</taxon>
        <taxon>Actinomycetota</taxon>
        <taxon>Coriobacteriia</taxon>
        <taxon>Coriobacteriales</taxon>
        <taxon>Coriobacteriaceae</taxon>
        <taxon>Collinsella</taxon>
    </lineage>
</organism>
<dbReference type="GO" id="GO:0046872">
    <property type="term" value="F:metal ion binding"/>
    <property type="evidence" value="ECO:0007669"/>
    <property type="project" value="UniProtKB-UniRule"/>
</dbReference>
<dbReference type="Gene3D" id="1.10.189.10">
    <property type="entry name" value="Pyruvate Phosphate Dikinase, domain 2"/>
    <property type="match status" value="1"/>
</dbReference>
<evidence type="ECO:0000313" key="18">
    <source>
        <dbReference type="EMBL" id="CUN35452.1"/>
    </source>
</evidence>
<feature type="binding site" evidence="13">
    <location>
        <position position="805"/>
    </location>
    <ligand>
        <name>substrate</name>
    </ligand>
</feature>
<accession>A0A173W7K5</accession>
<comment type="cofactor">
    <cofactor evidence="1 11 14">
        <name>Mg(2+)</name>
        <dbReference type="ChEBI" id="CHEBI:18420"/>
    </cofactor>
</comment>
<name>A0A173W7K5_9ACTN</name>
<evidence type="ECO:0000256" key="4">
    <source>
        <dbReference type="ARBA" id="ARBA00020138"/>
    </source>
</evidence>
<feature type="binding site" evidence="13">
    <location>
        <position position="807"/>
    </location>
    <ligand>
        <name>substrate</name>
    </ligand>
</feature>
<dbReference type="PANTHER" id="PTHR22931:SF9">
    <property type="entry name" value="PYRUVATE, PHOSPHATE DIKINASE 1, CHLOROPLASTIC"/>
    <property type="match status" value="1"/>
</dbReference>
<dbReference type="SUPFAM" id="SSF56059">
    <property type="entry name" value="Glutathione synthetase ATP-binding domain-like"/>
    <property type="match status" value="1"/>
</dbReference>
<gene>
    <name evidence="18" type="primary">ppdK</name>
    <name evidence="18" type="ORF">ERS852381_00048</name>
</gene>
<keyword evidence="6 14" id="KW-0479">Metal-binding</keyword>